<dbReference type="InterPro" id="IPR036791">
    <property type="entry name" value="Ribosomal_bL9_C_sf"/>
</dbReference>
<keyword evidence="4 7" id="KW-0689">Ribosomal protein</keyword>
<dbReference type="RefSeq" id="WP_008890541.1">
    <property type="nucleotide sequence ID" value="NZ_JPVZ01000006.1"/>
</dbReference>
<dbReference type="GO" id="GO:0019843">
    <property type="term" value="F:rRNA binding"/>
    <property type="evidence" value="ECO:0007669"/>
    <property type="project" value="UniProtKB-UniRule"/>
</dbReference>
<evidence type="ECO:0000313" key="11">
    <source>
        <dbReference type="EMBL" id="OAZ09064.1"/>
    </source>
</evidence>
<reference evidence="11 12" key="1">
    <citation type="submission" date="2014-07" db="EMBL/GenBank/DDBJ databases">
        <title>Draft genome sequence of Thalassospira tepidiphila 1-1B.</title>
        <authorList>
            <person name="Lai Q."/>
            <person name="Shao Z."/>
        </authorList>
    </citation>
    <scope>NUCLEOTIDE SEQUENCE [LARGE SCALE GENOMIC DNA]</scope>
    <source>
        <strain evidence="11 12">MCCC 1A03514</strain>
    </source>
</reference>
<comment type="similarity">
    <text evidence="1 7">Belongs to the bacterial ribosomal protein bL9 family.</text>
</comment>
<dbReference type="Proteomes" id="UP000094009">
    <property type="component" value="Unassembled WGS sequence"/>
</dbReference>
<dbReference type="InterPro" id="IPR020594">
    <property type="entry name" value="Ribosomal_bL9_bac/chp"/>
</dbReference>
<feature type="domain" description="Large ribosomal subunit protein bL9 C-terminal" evidence="10">
    <location>
        <begin position="63"/>
        <end position="145"/>
    </location>
</feature>
<evidence type="ECO:0000259" key="10">
    <source>
        <dbReference type="Pfam" id="PF03948"/>
    </source>
</evidence>
<evidence type="ECO:0000256" key="8">
    <source>
        <dbReference type="SAM" id="Coils"/>
    </source>
</evidence>
<dbReference type="SUPFAM" id="SSF55653">
    <property type="entry name" value="Ribosomal protein L9 C-domain"/>
    <property type="match status" value="1"/>
</dbReference>
<keyword evidence="3 7" id="KW-0694">RNA-binding</keyword>
<dbReference type="InterPro" id="IPR036935">
    <property type="entry name" value="Ribosomal_bL9_N_sf"/>
</dbReference>
<dbReference type="GO" id="GO:0003735">
    <property type="term" value="F:structural constituent of ribosome"/>
    <property type="evidence" value="ECO:0007669"/>
    <property type="project" value="InterPro"/>
</dbReference>
<evidence type="ECO:0000256" key="3">
    <source>
        <dbReference type="ARBA" id="ARBA00022884"/>
    </source>
</evidence>
<dbReference type="InterPro" id="IPR000244">
    <property type="entry name" value="Ribosomal_bL9"/>
</dbReference>
<keyword evidence="2 7" id="KW-0699">rRNA-binding</keyword>
<dbReference type="Pfam" id="PF01281">
    <property type="entry name" value="Ribosomal_L9_N"/>
    <property type="match status" value="1"/>
</dbReference>
<gene>
    <name evidence="7" type="primary">rplI</name>
    <name evidence="11" type="ORF">TH4_14460</name>
</gene>
<evidence type="ECO:0000256" key="5">
    <source>
        <dbReference type="ARBA" id="ARBA00023274"/>
    </source>
</evidence>
<comment type="function">
    <text evidence="7">Binds to the 23S rRNA.</text>
</comment>
<dbReference type="InterPro" id="IPR020070">
    <property type="entry name" value="Ribosomal_bL9_N"/>
</dbReference>
<dbReference type="Pfam" id="PF03948">
    <property type="entry name" value="Ribosomal_L9_C"/>
    <property type="match status" value="1"/>
</dbReference>
<dbReference type="InterPro" id="IPR009027">
    <property type="entry name" value="Ribosomal_bL9/RNase_H1_N"/>
</dbReference>
<dbReference type="Gene3D" id="3.10.430.100">
    <property type="entry name" value="Ribosomal protein L9, C-terminal domain"/>
    <property type="match status" value="1"/>
</dbReference>
<accession>A0A853KYA7</accession>
<evidence type="ECO:0000313" key="12">
    <source>
        <dbReference type="Proteomes" id="UP000094009"/>
    </source>
</evidence>
<organism evidence="11 12">
    <name type="scientific">Thalassospira tepidiphila MCCC 1A03514</name>
    <dbReference type="NCBI Taxonomy" id="1177930"/>
    <lineage>
        <taxon>Bacteria</taxon>
        <taxon>Pseudomonadati</taxon>
        <taxon>Pseudomonadota</taxon>
        <taxon>Alphaproteobacteria</taxon>
        <taxon>Rhodospirillales</taxon>
        <taxon>Thalassospiraceae</taxon>
        <taxon>Thalassospira</taxon>
    </lineage>
</organism>
<keyword evidence="8" id="KW-0175">Coiled coil</keyword>
<dbReference type="InterPro" id="IPR020069">
    <property type="entry name" value="Ribosomal_bL9_C"/>
</dbReference>
<dbReference type="PANTHER" id="PTHR21368">
    <property type="entry name" value="50S RIBOSOMAL PROTEIN L9"/>
    <property type="match status" value="1"/>
</dbReference>
<evidence type="ECO:0000256" key="6">
    <source>
        <dbReference type="ARBA" id="ARBA00035292"/>
    </source>
</evidence>
<evidence type="ECO:0000256" key="7">
    <source>
        <dbReference type="HAMAP-Rule" id="MF_00503"/>
    </source>
</evidence>
<evidence type="ECO:0000256" key="2">
    <source>
        <dbReference type="ARBA" id="ARBA00022730"/>
    </source>
</evidence>
<dbReference type="SUPFAM" id="SSF55658">
    <property type="entry name" value="L9 N-domain-like"/>
    <property type="match status" value="1"/>
</dbReference>
<evidence type="ECO:0000259" key="9">
    <source>
        <dbReference type="Pfam" id="PF01281"/>
    </source>
</evidence>
<dbReference type="AlphaFoldDB" id="A0A853KYA7"/>
<dbReference type="GO" id="GO:1990904">
    <property type="term" value="C:ribonucleoprotein complex"/>
    <property type="evidence" value="ECO:0007669"/>
    <property type="project" value="UniProtKB-KW"/>
</dbReference>
<sequence length="204" mass="22209">MEVILLQRVEKLGQMGDVVTVKPGHARNRLLPQGMALRATKANISVFEAQKAQLEADNLERRKEAEAVSEKMGELAVTVVRQASDVGQLYGSVTARDIANAVTEAGFTVARTQVVLDQPIKTLGLHQVRINLHPEVIIEVTANVARSEEDAAEQLRKGSAVLGTIEEMEAEEEEALEAAEELFEEEVPADLAEAIEADEEETNA</sequence>
<name>A0A853KYA7_9PROT</name>
<dbReference type="EMBL" id="JPVZ01000006">
    <property type="protein sequence ID" value="OAZ09064.1"/>
    <property type="molecule type" value="Genomic_DNA"/>
</dbReference>
<evidence type="ECO:0000256" key="1">
    <source>
        <dbReference type="ARBA" id="ARBA00010605"/>
    </source>
</evidence>
<dbReference type="GO" id="GO:0006412">
    <property type="term" value="P:translation"/>
    <property type="evidence" value="ECO:0007669"/>
    <property type="project" value="UniProtKB-UniRule"/>
</dbReference>
<keyword evidence="5 7" id="KW-0687">Ribonucleoprotein</keyword>
<feature type="domain" description="Ribosomal protein L9" evidence="9">
    <location>
        <begin position="1"/>
        <end position="45"/>
    </location>
</feature>
<feature type="coiled-coil region" evidence="8">
    <location>
        <begin position="37"/>
        <end position="69"/>
    </location>
</feature>
<proteinExistence type="inferred from homology"/>
<dbReference type="GO" id="GO:0005840">
    <property type="term" value="C:ribosome"/>
    <property type="evidence" value="ECO:0007669"/>
    <property type="project" value="UniProtKB-KW"/>
</dbReference>
<comment type="caution">
    <text evidence="11">The sequence shown here is derived from an EMBL/GenBank/DDBJ whole genome shotgun (WGS) entry which is preliminary data.</text>
</comment>
<dbReference type="Gene3D" id="3.40.5.10">
    <property type="entry name" value="Ribosomal protein L9, N-terminal domain"/>
    <property type="match status" value="1"/>
</dbReference>
<dbReference type="NCBIfam" id="TIGR00158">
    <property type="entry name" value="L9"/>
    <property type="match status" value="1"/>
</dbReference>
<protein>
    <recommendedName>
        <fullName evidence="6 7">Large ribosomal subunit protein bL9</fullName>
    </recommendedName>
</protein>
<evidence type="ECO:0000256" key="4">
    <source>
        <dbReference type="ARBA" id="ARBA00022980"/>
    </source>
</evidence>
<dbReference type="HAMAP" id="MF_00503">
    <property type="entry name" value="Ribosomal_bL9"/>
    <property type="match status" value="1"/>
</dbReference>